<comment type="caution">
    <text evidence="1">The sequence shown here is derived from an EMBL/GenBank/DDBJ whole genome shotgun (WGS) entry which is preliminary data.</text>
</comment>
<evidence type="ECO:0000313" key="1">
    <source>
        <dbReference type="EMBL" id="RRT74562.1"/>
    </source>
</evidence>
<protein>
    <submittedName>
        <fullName evidence="1">Uncharacterized protein</fullName>
    </submittedName>
</protein>
<name>A0A427AED2_ENSVE</name>
<evidence type="ECO:0000313" key="2">
    <source>
        <dbReference type="Proteomes" id="UP000287651"/>
    </source>
</evidence>
<accession>A0A427AED2</accession>
<proteinExistence type="predicted"/>
<dbReference type="AlphaFoldDB" id="A0A427AED2"/>
<dbReference type="EMBL" id="AMZH03002739">
    <property type="protein sequence ID" value="RRT74562.1"/>
    <property type="molecule type" value="Genomic_DNA"/>
</dbReference>
<dbReference type="Proteomes" id="UP000287651">
    <property type="component" value="Unassembled WGS sequence"/>
</dbReference>
<reference evidence="1 2" key="1">
    <citation type="journal article" date="2014" name="Agronomy (Basel)">
        <title>A Draft Genome Sequence for Ensete ventricosum, the Drought-Tolerant Tree Against Hunger.</title>
        <authorList>
            <person name="Harrison J."/>
            <person name="Moore K.A."/>
            <person name="Paszkiewicz K."/>
            <person name="Jones T."/>
            <person name="Grant M."/>
            <person name="Ambacheew D."/>
            <person name="Muzemil S."/>
            <person name="Studholme D.J."/>
        </authorList>
    </citation>
    <scope>NUCLEOTIDE SEQUENCE [LARGE SCALE GENOMIC DNA]</scope>
</reference>
<gene>
    <name evidence="1" type="ORF">B296_00032213</name>
</gene>
<sequence>MSIYRIPMYHNRIIGSDMVDKVSVDLSNLANFVGKPVFQAEHVYDQNPIGVVRVLHGLPSVAQHCTLRPP</sequence>
<organism evidence="1 2">
    <name type="scientific">Ensete ventricosum</name>
    <name type="common">Abyssinian banana</name>
    <name type="synonym">Musa ensete</name>
    <dbReference type="NCBI Taxonomy" id="4639"/>
    <lineage>
        <taxon>Eukaryota</taxon>
        <taxon>Viridiplantae</taxon>
        <taxon>Streptophyta</taxon>
        <taxon>Embryophyta</taxon>
        <taxon>Tracheophyta</taxon>
        <taxon>Spermatophyta</taxon>
        <taxon>Magnoliopsida</taxon>
        <taxon>Liliopsida</taxon>
        <taxon>Zingiberales</taxon>
        <taxon>Musaceae</taxon>
        <taxon>Ensete</taxon>
    </lineage>
</organism>